<keyword evidence="1" id="KW-0812">Transmembrane</keyword>
<feature type="transmembrane region" description="Helical" evidence="1">
    <location>
        <begin position="46"/>
        <end position="64"/>
    </location>
</feature>
<reference evidence="2" key="1">
    <citation type="submission" date="2019-11" db="EMBL/GenBank/DDBJ databases">
        <authorList>
            <person name="Feng L."/>
        </authorList>
    </citation>
    <scope>NUCLEOTIDE SEQUENCE</scope>
    <source>
        <strain evidence="2">BgluceraseaLFYP119</strain>
    </source>
</reference>
<dbReference type="EMBL" id="CACRST010000010">
    <property type="protein sequence ID" value="VYS91149.1"/>
    <property type="molecule type" value="Genomic_DNA"/>
</dbReference>
<evidence type="ECO:0000256" key="1">
    <source>
        <dbReference type="SAM" id="Phobius"/>
    </source>
</evidence>
<gene>
    <name evidence="2" type="ORF">BGLFYP119_01077</name>
</gene>
<protein>
    <recommendedName>
        <fullName evidence="3">TrbC/VIRB2 family protein</fullName>
    </recommendedName>
</protein>
<keyword evidence="1" id="KW-0472">Membrane</keyword>
<dbReference type="PROSITE" id="PS51257">
    <property type="entry name" value="PROKAR_LIPOPROTEIN"/>
    <property type="match status" value="1"/>
</dbReference>
<evidence type="ECO:0000313" key="2">
    <source>
        <dbReference type="EMBL" id="VYS91149.1"/>
    </source>
</evidence>
<sequence>MKNTKKLKVMKKMKEICSVVAGTVTGCLFPVKQVSAADSVVSGVNNLTSLVTTIIAAVGTVVLAQGIWDFASAYRSHDSGTQTQAIRGIVSGLIMISASAVISLIRG</sequence>
<keyword evidence="1" id="KW-1133">Transmembrane helix</keyword>
<name>A0A6N2SDX2_9FIRM</name>
<feature type="transmembrane region" description="Helical" evidence="1">
    <location>
        <begin position="85"/>
        <end position="105"/>
    </location>
</feature>
<evidence type="ECO:0008006" key="3">
    <source>
        <dbReference type="Google" id="ProtNLM"/>
    </source>
</evidence>
<proteinExistence type="predicted"/>
<dbReference type="AlphaFoldDB" id="A0A6N2SDX2"/>
<accession>A0A6N2SDX2</accession>
<organism evidence="2">
    <name type="scientific">Blautia glucerasea</name>
    <dbReference type="NCBI Taxonomy" id="536633"/>
    <lineage>
        <taxon>Bacteria</taxon>
        <taxon>Bacillati</taxon>
        <taxon>Bacillota</taxon>
        <taxon>Clostridia</taxon>
        <taxon>Lachnospirales</taxon>
        <taxon>Lachnospiraceae</taxon>
        <taxon>Blautia</taxon>
    </lineage>
</organism>